<gene>
    <name evidence="1" type="ORF">ACHAW5_009606</name>
</gene>
<dbReference type="EMBL" id="JALLAZ020000853">
    <property type="protein sequence ID" value="KAL3786082.1"/>
    <property type="molecule type" value="Genomic_DNA"/>
</dbReference>
<proteinExistence type="predicted"/>
<protein>
    <submittedName>
        <fullName evidence="1">Uncharacterized protein</fullName>
    </submittedName>
</protein>
<evidence type="ECO:0000313" key="1">
    <source>
        <dbReference type="EMBL" id="KAL3786082.1"/>
    </source>
</evidence>
<organism evidence="1 2">
    <name type="scientific">Stephanodiscus triporus</name>
    <dbReference type="NCBI Taxonomy" id="2934178"/>
    <lineage>
        <taxon>Eukaryota</taxon>
        <taxon>Sar</taxon>
        <taxon>Stramenopiles</taxon>
        <taxon>Ochrophyta</taxon>
        <taxon>Bacillariophyta</taxon>
        <taxon>Coscinodiscophyceae</taxon>
        <taxon>Thalassiosirophycidae</taxon>
        <taxon>Stephanodiscales</taxon>
        <taxon>Stephanodiscaceae</taxon>
        <taxon>Stephanodiscus</taxon>
    </lineage>
</organism>
<sequence>MICRNLLTAASAIIAVRSDYTAVHAFFAPPPPPPPPALFSTIVNHRAHRTSSVSSSAATTYYYSSLPMMASSASSSTSAAAADDDDDGIGTRRNFLCMTTTLGLVVATAGAARALDFDAFEKTLLDEDTSGCDPRLDVKCIPPLTHDEALCKYGVAGATERTAACRRVRDAGGKLPTKSAAGERSTMGWLNGDIALTTK</sequence>
<name>A0ABD3PE36_9STRA</name>
<reference evidence="1 2" key="1">
    <citation type="submission" date="2024-10" db="EMBL/GenBank/DDBJ databases">
        <title>Updated reference genomes for cyclostephanoid diatoms.</title>
        <authorList>
            <person name="Roberts W.R."/>
            <person name="Alverson A.J."/>
        </authorList>
    </citation>
    <scope>NUCLEOTIDE SEQUENCE [LARGE SCALE GENOMIC DNA]</scope>
    <source>
        <strain evidence="1 2">AJA276-08</strain>
    </source>
</reference>
<accession>A0ABD3PE36</accession>
<keyword evidence="2" id="KW-1185">Reference proteome</keyword>
<dbReference type="Proteomes" id="UP001530315">
    <property type="component" value="Unassembled WGS sequence"/>
</dbReference>
<evidence type="ECO:0000313" key="2">
    <source>
        <dbReference type="Proteomes" id="UP001530315"/>
    </source>
</evidence>
<dbReference type="AlphaFoldDB" id="A0ABD3PE36"/>
<comment type="caution">
    <text evidence="1">The sequence shown here is derived from an EMBL/GenBank/DDBJ whole genome shotgun (WGS) entry which is preliminary data.</text>
</comment>